<dbReference type="InterPro" id="IPR023214">
    <property type="entry name" value="HAD_sf"/>
</dbReference>
<proteinExistence type="predicted"/>
<dbReference type="Proteomes" id="UP000001822">
    <property type="component" value="Chromosome"/>
</dbReference>
<evidence type="ECO:0000313" key="2">
    <source>
        <dbReference type="Proteomes" id="UP000001822"/>
    </source>
</evidence>
<dbReference type="RefSeq" id="WP_011584107.1">
    <property type="nucleotide sequence ID" value="NC_008255.1"/>
</dbReference>
<dbReference type="EMBL" id="CP000383">
    <property type="protein sequence ID" value="ABG57991.1"/>
    <property type="molecule type" value="Genomic_DNA"/>
</dbReference>
<dbReference type="SFLD" id="SFLDS00003">
    <property type="entry name" value="Haloacid_Dehalogenase"/>
    <property type="match status" value="1"/>
</dbReference>
<dbReference type="AlphaFoldDB" id="A0A6N4SNX9"/>
<dbReference type="Gene3D" id="3.40.50.1000">
    <property type="entry name" value="HAD superfamily/HAD-like"/>
    <property type="match status" value="1"/>
</dbReference>
<dbReference type="KEGG" id="chu:CHU_0704"/>
<dbReference type="GO" id="GO:0008253">
    <property type="term" value="F:5'-nucleotidase activity"/>
    <property type="evidence" value="ECO:0007669"/>
    <property type="project" value="InterPro"/>
</dbReference>
<dbReference type="InterPro" id="IPR052550">
    <property type="entry name" value="Pyrimidine_5'-ntase_YjjG"/>
</dbReference>
<dbReference type="InterPro" id="IPR011951">
    <property type="entry name" value="HAD-SF_hydro_IA_YjjG/PynA"/>
</dbReference>
<dbReference type="InterPro" id="IPR006439">
    <property type="entry name" value="HAD-SF_hydro_IA"/>
</dbReference>
<accession>A0A6N4SNX9</accession>
<reference evidence="1 2" key="1">
    <citation type="journal article" date="2007" name="Appl. Environ. Microbiol.">
        <title>Genome sequence of the cellulolytic gliding bacterium Cytophaga hutchinsonii.</title>
        <authorList>
            <person name="Xie G."/>
            <person name="Bruce D.C."/>
            <person name="Challacombe J.F."/>
            <person name="Chertkov O."/>
            <person name="Detter J.C."/>
            <person name="Gilna P."/>
            <person name="Han C.S."/>
            <person name="Lucas S."/>
            <person name="Misra M."/>
            <person name="Myers G.L."/>
            <person name="Richardson P."/>
            <person name="Tapia R."/>
            <person name="Thayer N."/>
            <person name="Thompson L.S."/>
            <person name="Brettin T.S."/>
            <person name="Henrissat B."/>
            <person name="Wilson D.B."/>
            <person name="McBride M.J."/>
        </authorList>
    </citation>
    <scope>NUCLEOTIDE SEQUENCE [LARGE SCALE GENOMIC DNA]</scope>
    <source>
        <strain evidence="2">ATCC 33406 / DSM 1761 / CIP 103989 / NBRC 15051 / NCIMB 9469 / D465</strain>
    </source>
</reference>
<dbReference type="NCBIfam" id="TIGR02254">
    <property type="entry name" value="YjjG_YfnB"/>
    <property type="match status" value="1"/>
</dbReference>
<keyword evidence="2" id="KW-1185">Reference proteome</keyword>
<dbReference type="SFLD" id="SFLDG01129">
    <property type="entry name" value="C1.5:_HAD__Beta-PGM__Phosphata"/>
    <property type="match status" value="1"/>
</dbReference>
<dbReference type="SUPFAM" id="SSF56784">
    <property type="entry name" value="HAD-like"/>
    <property type="match status" value="1"/>
</dbReference>
<sequence length="231" mass="26914">MKTYKTVFFDLDHTLWDFNLNCAETLQELYTIYELAQFGFSVPDFQKTYRHINDSMWAGFHRNEVTKEELRTERFPRTFQMLGIHADNVPARIDTHFIELCPTKPHVHVNSFEILDYLKEKGYSLHIITNGFSETQHVKMKHSGLEKYFDSLIHADHTGYKKPEPQIFEYALQTTGSAAETSIMIGDDLYADVLGAKLMGIGNVFYNPEKKTHTEDIQFEITNLIELKHIL</sequence>
<dbReference type="Gene3D" id="1.10.150.240">
    <property type="entry name" value="Putative phosphatase, domain 2"/>
    <property type="match status" value="1"/>
</dbReference>
<dbReference type="NCBIfam" id="TIGR01549">
    <property type="entry name" value="HAD-SF-IA-v1"/>
    <property type="match status" value="1"/>
</dbReference>
<dbReference type="InterPro" id="IPR036412">
    <property type="entry name" value="HAD-like_sf"/>
</dbReference>
<dbReference type="InterPro" id="IPR023198">
    <property type="entry name" value="PGP-like_dom2"/>
</dbReference>
<dbReference type="Pfam" id="PF00702">
    <property type="entry name" value="Hydrolase"/>
    <property type="match status" value="1"/>
</dbReference>
<name>A0A6N4SNX9_CYTH3</name>
<organism evidence="1 2">
    <name type="scientific">Cytophaga hutchinsonii (strain ATCC 33406 / DSM 1761 / CIP 103989 / NBRC 15051 / NCIMB 9469 / D465)</name>
    <dbReference type="NCBI Taxonomy" id="269798"/>
    <lineage>
        <taxon>Bacteria</taxon>
        <taxon>Pseudomonadati</taxon>
        <taxon>Bacteroidota</taxon>
        <taxon>Cytophagia</taxon>
        <taxon>Cytophagales</taxon>
        <taxon>Cytophagaceae</taxon>
        <taxon>Cytophaga</taxon>
    </lineage>
</organism>
<gene>
    <name evidence="1" type="primary">yjjG</name>
    <name evidence="1" type="ordered locus">CHU_0704</name>
</gene>
<evidence type="ECO:0000313" key="1">
    <source>
        <dbReference type="EMBL" id="ABG57991.1"/>
    </source>
</evidence>
<dbReference type="PANTHER" id="PTHR47478:SF1">
    <property type="entry name" value="PYRIMIDINE 5'-NUCLEOTIDASE YJJG"/>
    <property type="match status" value="1"/>
</dbReference>
<dbReference type="OrthoDB" id="9802350at2"/>
<dbReference type="PRINTS" id="PR00413">
    <property type="entry name" value="HADHALOGNASE"/>
</dbReference>
<dbReference type="PANTHER" id="PTHR47478">
    <property type="match status" value="1"/>
</dbReference>
<keyword evidence="1" id="KW-0378">Hydrolase</keyword>
<protein>
    <submittedName>
        <fullName evidence="1">Probable haloacid dehalogenase-like hydrolase</fullName>
    </submittedName>
</protein>